<keyword evidence="2" id="KW-0732">Signal</keyword>
<name>A0A8J6YXK4_9RHOB</name>
<keyword evidence="4" id="KW-1185">Reference proteome</keyword>
<evidence type="ECO:0000256" key="2">
    <source>
        <dbReference type="SAM" id="SignalP"/>
    </source>
</evidence>
<feature type="signal peptide" evidence="2">
    <location>
        <begin position="1"/>
        <end position="19"/>
    </location>
</feature>
<dbReference type="RefSeq" id="WP_193184347.1">
    <property type="nucleotide sequence ID" value="NZ_JACVXA010000050.1"/>
</dbReference>
<proteinExistence type="predicted"/>
<evidence type="ECO:0000313" key="4">
    <source>
        <dbReference type="Proteomes" id="UP000609121"/>
    </source>
</evidence>
<comment type="caution">
    <text evidence="3">The sequence shown here is derived from an EMBL/GenBank/DDBJ whole genome shotgun (WGS) entry which is preliminary data.</text>
</comment>
<evidence type="ECO:0008006" key="5">
    <source>
        <dbReference type="Google" id="ProtNLM"/>
    </source>
</evidence>
<gene>
    <name evidence="3" type="ORF">ICN82_15270</name>
</gene>
<evidence type="ECO:0000313" key="3">
    <source>
        <dbReference type="EMBL" id="MBE3639562.1"/>
    </source>
</evidence>
<dbReference type="EMBL" id="JACVXA010000050">
    <property type="protein sequence ID" value="MBE3639562.1"/>
    <property type="molecule type" value="Genomic_DNA"/>
</dbReference>
<dbReference type="AlphaFoldDB" id="A0A8J6YXK4"/>
<feature type="chain" id="PRO_5035226889" description="YHS domain-containing protein" evidence="2">
    <location>
        <begin position="20"/>
        <end position="171"/>
    </location>
</feature>
<feature type="region of interest" description="Disordered" evidence="1">
    <location>
        <begin position="150"/>
        <end position="171"/>
    </location>
</feature>
<protein>
    <recommendedName>
        <fullName evidence="5">YHS domain-containing protein</fullName>
    </recommendedName>
</protein>
<sequence length="171" mass="17993">MRVALLSLPLILAAAALSAGPQYVDGSDHAVSGYDVVAYFDMAPVPKDAPPPAPVPGRADITARHNGAVFAFASAANRDRFLADPDRFAPQYDGHCAYGVAQGAKVPGDPRLWRIVEDRLYLNLTPRIARSWERDIPGNLSAAAGHWPGLDAAPASGDPVPRNLPAAPVAP</sequence>
<accession>A0A8J6YXK4</accession>
<dbReference type="NCBIfam" id="NF041384">
    <property type="entry name" value="YHS_seleno_dom"/>
    <property type="match status" value="1"/>
</dbReference>
<organism evidence="3 4">
    <name type="scientific">Mangrovicoccus algicola</name>
    <dbReference type="NCBI Taxonomy" id="2771008"/>
    <lineage>
        <taxon>Bacteria</taxon>
        <taxon>Pseudomonadati</taxon>
        <taxon>Pseudomonadota</taxon>
        <taxon>Alphaproteobacteria</taxon>
        <taxon>Rhodobacterales</taxon>
        <taxon>Paracoccaceae</taxon>
        <taxon>Mangrovicoccus</taxon>
    </lineage>
</organism>
<reference evidence="3" key="1">
    <citation type="submission" date="2020-09" db="EMBL/GenBank/DDBJ databases">
        <title>A novel bacterium of genus Mangrovicoccus, isolated from South China Sea.</title>
        <authorList>
            <person name="Huang H."/>
            <person name="Mo K."/>
            <person name="Hu Y."/>
        </authorList>
    </citation>
    <scope>NUCLEOTIDE SEQUENCE</scope>
    <source>
        <strain evidence="3">HB182678</strain>
    </source>
</reference>
<dbReference type="Proteomes" id="UP000609121">
    <property type="component" value="Unassembled WGS sequence"/>
</dbReference>
<evidence type="ECO:0000256" key="1">
    <source>
        <dbReference type="SAM" id="MobiDB-lite"/>
    </source>
</evidence>